<keyword evidence="8" id="KW-1185">Reference proteome</keyword>
<evidence type="ECO:0000256" key="2">
    <source>
        <dbReference type="ARBA" id="ARBA00022771"/>
    </source>
</evidence>
<evidence type="ECO:0000256" key="4">
    <source>
        <dbReference type="PROSITE-ProRule" id="PRU00134"/>
    </source>
</evidence>
<dbReference type="Proteomes" id="UP000001876">
    <property type="component" value="Unassembled WGS sequence"/>
</dbReference>
<feature type="region of interest" description="Disordered" evidence="5">
    <location>
        <begin position="136"/>
        <end position="187"/>
    </location>
</feature>
<reference evidence="7 8" key="1">
    <citation type="journal article" date="2009" name="Science">
        <title>Green evolution and dynamic adaptations revealed by genomes of the marine picoeukaryotes Micromonas.</title>
        <authorList>
            <person name="Worden A.Z."/>
            <person name="Lee J.H."/>
            <person name="Mock T."/>
            <person name="Rouze P."/>
            <person name="Simmons M.P."/>
            <person name="Aerts A.L."/>
            <person name="Allen A.E."/>
            <person name="Cuvelier M.L."/>
            <person name="Derelle E."/>
            <person name="Everett M.V."/>
            <person name="Foulon E."/>
            <person name="Grimwood J."/>
            <person name="Gundlach H."/>
            <person name="Henrissat B."/>
            <person name="Napoli C."/>
            <person name="McDonald S.M."/>
            <person name="Parker M.S."/>
            <person name="Rombauts S."/>
            <person name="Salamov A."/>
            <person name="Von Dassow P."/>
            <person name="Badger J.H."/>
            <person name="Coutinho P.M."/>
            <person name="Demir E."/>
            <person name="Dubchak I."/>
            <person name="Gentemann C."/>
            <person name="Eikrem W."/>
            <person name="Gready J.E."/>
            <person name="John U."/>
            <person name="Lanier W."/>
            <person name="Lindquist E.A."/>
            <person name="Lucas S."/>
            <person name="Mayer K.F."/>
            <person name="Moreau H."/>
            <person name="Not F."/>
            <person name="Otillar R."/>
            <person name="Panaud O."/>
            <person name="Pangilinan J."/>
            <person name="Paulsen I."/>
            <person name="Piegu B."/>
            <person name="Poliakov A."/>
            <person name="Robbens S."/>
            <person name="Schmutz J."/>
            <person name="Toulza E."/>
            <person name="Wyss T."/>
            <person name="Zelensky A."/>
            <person name="Zhou K."/>
            <person name="Armbrust E.V."/>
            <person name="Bhattacharya D."/>
            <person name="Goodenough U.W."/>
            <person name="Van de Peer Y."/>
            <person name="Grigoriev I.V."/>
        </authorList>
    </citation>
    <scope>NUCLEOTIDE SEQUENCE [LARGE SCALE GENOMIC DNA]</scope>
    <source>
        <strain evidence="7 8">CCMP1545</strain>
    </source>
</reference>
<proteinExistence type="predicted"/>
<dbReference type="EMBL" id="GG663741">
    <property type="protein sequence ID" value="EEH55693.1"/>
    <property type="molecule type" value="Genomic_DNA"/>
</dbReference>
<accession>C1MVF3</accession>
<feature type="compositionally biased region" description="Basic and acidic residues" evidence="5">
    <location>
        <begin position="136"/>
        <end position="154"/>
    </location>
</feature>
<dbReference type="PROSITE" id="PS01360">
    <property type="entry name" value="ZF_MYND_1"/>
    <property type="match status" value="1"/>
</dbReference>
<evidence type="ECO:0000256" key="3">
    <source>
        <dbReference type="ARBA" id="ARBA00022833"/>
    </source>
</evidence>
<dbReference type="AlphaFoldDB" id="C1MVF3"/>
<dbReference type="GeneID" id="9685467"/>
<evidence type="ECO:0000256" key="5">
    <source>
        <dbReference type="SAM" id="MobiDB-lite"/>
    </source>
</evidence>
<dbReference type="RefSeq" id="XP_003059741.1">
    <property type="nucleotide sequence ID" value="XM_003059695.1"/>
</dbReference>
<keyword evidence="2 4" id="KW-0863">Zinc-finger</keyword>
<evidence type="ECO:0000259" key="6">
    <source>
        <dbReference type="PROSITE" id="PS50865"/>
    </source>
</evidence>
<evidence type="ECO:0000313" key="7">
    <source>
        <dbReference type="EMBL" id="EEH55693.1"/>
    </source>
</evidence>
<keyword evidence="3" id="KW-0862">Zinc</keyword>
<keyword evidence="1" id="KW-0479">Metal-binding</keyword>
<dbReference type="Gene3D" id="6.10.140.2220">
    <property type="match status" value="1"/>
</dbReference>
<organism evidence="8">
    <name type="scientific">Micromonas pusilla (strain CCMP1545)</name>
    <name type="common">Picoplanktonic green alga</name>
    <dbReference type="NCBI Taxonomy" id="564608"/>
    <lineage>
        <taxon>Eukaryota</taxon>
        <taxon>Viridiplantae</taxon>
        <taxon>Chlorophyta</taxon>
        <taxon>Mamiellophyceae</taxon>
        <taxon>Mamiellales</taxon>
        <taxon>Mamiellaceae</taxon>
        <taxon>Micromonas</taxon>
    </lineage>
</organism>
<dbReference type="InterPro" id="IPR002893">
    <property type="entry name" value="Znf_MYND"/>
</dbReference>
<evidence type="ECO:0000256" key="1">
    <source>
        <dbReference type="ARBA" id="ARBA00022723"/>
    </source>
</evidence>
<name>C1MVF3_MICPC</name>
<protein>
    <submittedName>
        <fullName evidence="7">Predicted protein</fullName>
    </submittedName>
</protein>
<dbReference type="Pfam" id="PF01753">
    <property type="entry name" value="zf-MYND"/>
    <property type="match status" value="1"/>
</dbReference>
<dbReference type="KEGG" id="mpp:MICPUCDRAFT_59358"/>
<feature type="domain" description="MYND-type" evidence="6">
    <location>
        <begin position="5"/>
        <end position="48"/>
    </location>
</feature>
<evidence type="ECO:0000313" key="8">
    <source>
        <dbReference type="Proteomes" id="UP000001876"/>
    </source>
</evidence>
<gene>
    <name evidence="7" type="ORF">MICPUCDRAFT_59358</name>
</gene>
<sequence length="187" mass="20249">MDGRCVVCLALEPPNAKRPHFRCARCGEAEYCGRECRDAHRATHARRCAISRRERGWVKGELAPGVPQRGPDLHAPDGYAPPGGWEAPEKVATTKVKVSASHDATGGTLRVVGALVRPDAWGREDDDARRARVENLMRARRPREKEAAAREREPPPPTGFEPPGGWGQATLVDAPRRGGRAKAAAGA</sequence>
<dbReference type="GO" id="GO:0008270">
    <property type="term" value="F:zinc ion binding"/>
    <property type="evidence" value="ECO:0007669"/>
    <property type="project" value="UniProtKB-KW"/>
</dbReference>
<dbReference type="PROSITE" id="PS50865">
    <property type="entry name" value="ZF_MYND_2"/>
    <property type="match status" value="1"/>
</dbReference>
<dbReference type="SUPFAM" id="SSF144232">
    <property type="entry name" value="HIT/MYND zinc finger-like"/>
    <property type="match status" value="1"/>
</dbReference>